<dbReference type="AlphaFoldDB" id="A0AAV4ZRP7"/>
<keyword evidence="2" id="KW-1185">Reference proteome</keyword>
<dbReference type="EMBL" id="BPQO01000022">
    <property type="protein sequence ID" value="GJD90938.1"/>
    <property type="molecule type" value="Genomic_DNA"/>
</dbReference>
<organism evidence="1 2">
    <name type="scientific">Methylobacterium hispanicum</name>
    <dbReference type="NCBI Taxonomy" id="270350"/>
    <lineage>
        <taxon>Bacteria</taxon>
        <taxon>Pseudomonadati</taxon>
        <taxon>Pseudomonadota</taxon>
        <taxon>Alphaproteobacteria</taxon>
        <taxon>Hyphomicrobiales</taxon>
        <taxon>Methylobacteriaceae</taxon>
        <taxon>Methylobacterium</taxon>
    </lineage>
</organism>
<sequence length="206" mass="23248">MHQAGDGSCSKLVKKGEKEEFQDYSIEDGVRMYGVYRLGHFRAEDWRIDKGCTLRSQHSDLTPLLAGIEKECRMSSNFKRFYSSSASLRGTDTWIPKKPWVPLKYNTLYAGKVEKKEDWSEVQVDIAGPYRGLDVTRITLFFGHSNGISGFKVGFWGTPKQVAKALGNGWSTKLAVVKKPESEGEDISYRLTPRGRETDMSCAFSN</sequence>
<evidence type="ECO:0000313" key="2">
    <source>
        <dbReference type="Proteomes" id="UP001055247"/>
    </source>
</evidence>
<comment type="caution">
    <text evidence="1">The sequence shown here is derived from an EMBL/GenBank/DDBJ whole genome shotgun (WGS) entry which is preliminary data.</text>
</comment>
<protein>
    <submittedName>
        <fullName evidence="1">Uncharacterized protein</fullName>
    </submittedName>
</protein>
<proteinExistence type="predicted"/>
<dbReference type="Proteomes" id="UP001055247">
    <property type="component" value="Unassembled WGS sequence"/>
</dbReference>
<reference evidence="1" key="2">
    <citation type="submission" date="2021-08" db="EMBL/GenBank/DDBJ databases">
        <authorList>
            <person name="Tani A."/>
            <person name="Ola A."/>
            <person name="Ogura Y."/>
            <person name="Katsura K."/>
            <person name="Hayashi T."/>
        </authorList>
    </citation>
    <scope>NUCLEOTIDE SEQUENCE</scope>
    <source>
        <strain evidence="1">DSM 16372</strain>
    </source>
</reference>
<name>A0AAV4ZRP7_9HYPH</name>
<gene>
    <name evidence="1" type="ORF">BHAOGJBA_4482</name>
</gene>
<accession>A0AAV4ZRP7</accession>
<reference evidence="1" key="1">
    <citation type="journal article" date="2016" name="Front. Microbiol.">
        <title>Genome Sequence of the Piezophilic, Mesophilic Sulfate-Reducing Bacterium Desulfovibrio indicus J2T.</title>
        <authorList>
            <person name="Cao J."/>
            <person name="Maignien L."/>
            <person name="Shao Z."/>
            <person name="Alain K."/>
            <person name="Jebbar M."/>
        </authorList>
    </citation>
    <scope>NUCLEOTIDE SEQUENCE</scope>
    <source>
        <strain evidence="1">DSM 16372</strain>
    </source>
</reference>
<evidence type="ECO:0000313" key="1">
    <source>
        <dbReference type="EMBL" id="GJD90938.1"/>
    </source>
</evidence>